<feature type="region of interest" description="Disordered" evidence="1">
    <location>
        <begin position="793"/>
        <end position="846"/>
    </location>
</feature>
<dbReference type="EMBL" id="KI913952">
    <property type="protein sequence ID" value="ETW10254.1"/>
    <property type="molecule type" value="Genomic_DNA"/>
</dbReference>
<sequence length="916" mass="102661">MPAVHMNDAYGSAAEPSRPIWMRHFDTSEFSDNQNLFDTNALPQRNSQQGQDNSATQNASYEGFSMGIKGQSRKTKRTLRWRKMQKPSTNPTNPEEDPYSRATSTSASSAFDYQHTPSCIPKNETADNLFSPNEPPPPPHVKMPPTSQPPPAPPSFTPFAFSTPDSSPVPAPPVASVWNELPTSSFHIGVPPASSKGRGKRPDEIRRRIRKERSASTEFPNHEGRAASGRETGPLPFDIPLPPSPTGQDKKRVDDWVDAFNHIHIVDPPSISPKSVPADLTPSPDELDRRFCAQHTIHPPPMSMHLSVTRCWVCLMEFVAAVDRVVYCVGCSIARNMCSLNACTHPLATIRRVAKAASTSAKPKGRPQACPVPPPPPPQWVGLKKKGGEAYSNGDFVLSIDLYSSALEDLDRQLLKAPCADLRAEKAKVLSNRAAAFMMIDKIQEALQDCVAAIDCDGSYLRAHLRLAKCHLLVGNTKSARASYRQVDVMLRGMDYRHHPHLQNYHTQWHEGHLATRLLESLNRQTKRHEDGKDLKAALRTTEEAMAIALASRELRVRKMKLLVQLRAYDLAEDFCNALVRNGALSGVHALGIEMAVLYVRALHYHDKTNEANAILQQLLKVAPTSVDILNVKNLWEVMTDLRSAANSAFKGGDYTSAVLLYTKALTLDVDNHTYNATILGNRAAAHMALKLHAKAIEDCNLALGHHPMYYKVLLRRARCFYTLKHYKESLADFDEYMAKAALTPIEQKDIGRERDQVKNDWDKARRPPSPNYSQSWDDFDDFDTYHSYSAFGGYRQHDNQRSDRSRQNKPKVHKSRQQQYGHHSNYQRSQSHAKPPTPRYVSPGPTHYDVLRVTATATLDEIKKSYRKLALMYHPDKAKSVEDGELFKGMSAAYAVLSDVHLKAAYDKELRYGSY</sequence>
<feature type="compositionally biased region" description="Basic and acidic residues" evidence="1">
    <location>
        <begin position="748"/>
        <end position="766"/>
    </location>
</feature>
<feature type="region of interest" description="Disordered" evidence="1">
    <location>
        <begin position="32"/>
        <end position="171"/>
    </location>
</feature>
<feature type="compositionally biased region" description="Basic and acidic residues" evidence="1">
    <location>
        <begin position="200"/>
        <end position="225"/>
    </location>
</feature>
<dbReference type="AlphaFoldDB" id="A0A024UV70"/>
<dbReference type="RefSeq" id="XP_008861665.1">
    <property type="nucleotide sequence ID" value="XM_008863443.1"/>
</dbReference>
<dbReference type="PANTHER" id="PTHR44200:SF1">
    <property type="entry name" value="DNAJ HOMOLOG SUBFAMILY C MEMBER 7"/>
    <property type="match status" value="1"/>
</dbReference>
<feature type="compositionally biased region" description="Low complexity" evidence="1">
    <location>
        <begin position="100"/>
        <end position="110"/>
    </location>
</feature>
<feature type="region of interest" description="Disordered" evidence="1">
    <location>
        <begin position="187"/>
        <end position="250"/>
    </location>
</feature>
<proteinExistence type="predicted"/>
<dbReference type="SUPFAM" id="SSF48452">
    <property type="entry name" value="TPR-like"/>
    <property type="match status" value="2"/>
</dbReference>
<dbReference type="InterPro" id="IPR019734">
    <property type="entry name" value="TPR_rpt"/>
</dbReference>
<dbReference type="SMART" id="SM00028">
    <property type="entry name" value="TPR"/>
    <property type="match status" value="5"/>
</dbReference>
<feature type="compositionally biased region" description="Basic and acidic residues" evidence="1">
    <location>
        <begin position="796"/>
        <end position="807"/>
    </location>
</feature>
<dbReference type="PROSITE" id="PS50076">
    <property type="entry name" value="DNAJ_2"/>
    <property type="match status" value="1"/>
</dbReference>
<dbReference type="Gene3D" id="1.25.40.10">
    <property type="entry name" value="Tetratricopeptide repeat domain"/>
    <property type="match status" value="2"/>
</dbReference>
<feature type="compositionally biased region" description="Polar residues" evidence="1">
    <location>
        <begin position="32"/>
        <end position="60"/>
    </location>
</feature>
<dbReference type="InterPro" id="IPR052758">
    <property type="entry name" value="SRC_co-chaperone"/>
</dbReference>
<protein>
    <recommendedName>
        <fullName evidence="2">J domain-containing protein</fullName>
    </recommendedName>
</protein>
<dbReference type="VEuPathDB" id="FungiDB:H310_00604"/>
<evidence type="ECO:0000259" key="2">
    <source>
        <dbReference type="PROSITE" id="PS50076"/>
    </source>
</evidence>
<dbReference type="SUPFAM" id="SSF46565">
    <property type="entry name" value="Chaperone J-domain"/>
    <property type="match status" value="1"/>
</dbReference>
<evidence type="ECO:0000256" key="1">
    <source>
        <dbReference type="SAM" id="MobiDB-lite"/>
    </source>
</evidence>
<dbReference type="Gene3D" id="1.10.287.110">
    <property type="entry name" value="DnaJ domain"/>
    <property type="match status" value="1"/>
</dbReference>
<dbReference type="SMART" id="SM00271">
    <property type="entry name" value="DnaJ"/>
    <property type="match status" value="1"/>
</dbReference>
<organism evidence="3">
    <name type="scientific">Aphanomyces invadans</name>
    <dbReference type="NCBI Taxonomy" id="157072"/>
    <lineage>
        <taxon>Eukaryota</taxon>
        <taxon>Sar</taxon>
        <taxon>Stramenopiles</taxon>
        <taxon>Oomycota</taxon>
        <taxon>Saprolegniomycetes</taxon>
        <taxon>Saprolegniales</taxon>
        <taxon>Verrucalvaceae</taxon>
        <taxon>Aphanomyces</taxon>
    </lineage>
</organism>
<dbReference type="InterPro" id="IPR001623">
    <property type="entry name" value="DnaJ_domain"/>
</dbReference>
<feature type="compositionally biased region" description="Polar residues" evidence="1">
    <location>
        <begin position="818"/>
        <end position="833"/>
    </location>
</feature>
<feature type="compositionally biased region" description="Low complexity" evidence="1">
    <location>
        <begin position="157"/>
        <end position="166"/>
    </location>
</feature>
<dbReference type="eggNOG" id="KOG0712">
    <property type="taxonomic scope" value="Eukaryota"/>
</dbReference>
<reference evidence="3" key="1">
    <citation type="submission" date="2013-12" db="EMBL/GenBank/DDBJ databases">
        <title>The Genome Sequence of Aphanomyces invadans NJM9701.</title>
        <authorList>
            <consortium name="The Broad Institute Genomics Platform"/>
            <person name="Russ C."/>
            <person name="Tyler B."/>
            <person name="van West P."/>
            <person name="Dieguez-Uribeondo J."/>
            <person name="Young S.K."/>
            <person name="Zeng Q."/>
            <person name="Gargeya S."/>
            <person name="Fitzgerald M."/>
            <person name="Abouelleil A."/>
            <person name="Alvarado L."/>
            <person name="Chapman S.B."/>
            <person name="Gainer-Dewar J."/>
            <person name="Goldberg J."/>
            <person name="Griggs A."/>
            <person name="Gujja S."/>
            <person name="Hansen M."/>
            <person name="Howarth C."/>
            <person name="Imamovic A."/>
            <person name="Ireland A."/>
            <person name="Larimer J."/>
            <person name="McCowan C."/>
            <person name="Murphy C."/>
            <person name="Pearson M."/>
            <person name="Poon T.W."/>
            <person name="Priest M."/>
            <person name="Roberts A."/>
            <person name="Saif S."/>
            <person name="Shea T."/>
            <person name="Sykes S."/>
            <person name="Wortman J."/>
            <person name="Nusbaum C."/>
            <person name="Birren B."/>
        </authorList>
    </citation>
    <scope>NUCLEOTIDE SEQUENCE [LARGE SCALE GENOMIC DNA]</scope>
    <source>
        <strain evidence="3">NJM9701</strain>
    </source>
</reference>
<dbReference type="InterPro" id="IPR036869">
    <property type="entry name" value="J_dom_sf"/>
</dbReference>
<feature type="compositionally biased region" description="Basic residues" evidence="1">
    <location>
        <begin position="808"/>
        <end position="817"/>
    </location>
</feature>
<dbReference type="InterPro" id="IPR018253">
    <property type="entry name" value="DnaJ_domain_CS"/>
</dbReference>
<feature type="compositionally biased region" description="Pro residues" evidence="1">
    <location>
        <begin position="133"/>
        <end position="156"/>
    </location>
</feature>
<gene>
    <name evidence="3" type="ORF">H310_00604</name>
</gene>
<dbReference type="eggNOG" id="KOG0550">
    <property type="taxonomic scope" value="Eukaryota"/>
</dbReference>
<dbReference type="PROSITE" id="PS00636">
    <property type="entry name" value="DNAJ_1"/>
    <property type="match status" value="1"/>
</dbReference>
<evidence type="ECO:0000313" key="3">
    <source>
        <dbReference type="EMBL" id="ETW10254.1"/>
    </source>
</evidence>
<name>A0A024UV70_9STRA</name>
<feature type="compositionally biased region" description="Basic residues" evidence="1">
    <location>
        <begin position="71"/>
        <end position="85"/>
    </location>
</feature>
<dbReference type="PRINTS" id="PR00625">
    <property type="entry name" value="JDOMAIN"/>
</dbReference>
<dbReference type="Pfam" id="PF00226">
    <property type="entry name" value="DnaJ"/>
    <property type="match status" value="1"/>
</dbReference>
<feature type="region of interest" description="Disordered" evidence="1">
    <location>
        <begin position="748"/>
        <end position="778"/>
    </location>
</feature>
<dbReference type="STRING" id="157072.A0A024UV70"/>
<dbReference type="GeneID" id="20077654"/>
<accession>A0A024UV70</accession>
<dbReference type="PANTHER" id="PTHR44200">
    <property type="entry name" value="DNAJ HOMOLOG SUBFAMILY C MEMBER 7"/>
    <property type="match status" value="1"/>
</dbReference>
<dbReference type="InterPro" id="IPR011990">
    <property type="entry name" value="TPR-like_helical_dom_sf"/>
</dbReference>
<dbReference type="CDD" id="cd06257">
    <property type="entry name" value="DnaJ"/>
    <property type="match status" value="1"/>
</dbReference>
<feature type="domain" description="J" evidence="2">
    <location>
        <begin position="847"/>
        <end position="911"/>
    </location>
</feature>
<dbReference type="OrthoDB" id="765884at2759"/>